<dbReference type="Proteomes" id="UP001054846">
    <property type="component" value="Chromosome"/>
</dbReference>
<keyword evidence="4" id="KW-1185">Reference proteome</keyword>
<dbReference type="PANTHER" id="PTHR43308:SF1">
    <property type="entry name" value="OUTER MEMBRANE PROTEIN ALPHA"/>
    <property type="match status" value="1"/>
</dbReference>
<evidence type="ECO:0000313" key="4">
    <source>
        <dbReference type="Proteomes" id="UP001054846"/>
    </source>
</evidence>
<dbReference type="RefSeq" id="WP_230842412.1">
    <property type="nucleotide sequence ID" value="NZ_CP063845.1"/>
</dbReference>
<evidence type="ECO:0000256" key="1">
    <source>
        <dbReference type="ARBA" id="ARBA00008769"/>
    </source>
</evidence>
<sequence>MPTGATARWWVWLWLLGLSWWCRPAHAQAWPESELRAPNAVWSLADVPPGAWSRTKLTQIAQRLDLAQPPRFAGDRPLNRLEFADWLQRILAGLEARIASEGAALPEPADLAVLERLRVEFQDELGGAADRLGSLETRLGAIEANLLSPVTKMDGSVVMGISGGVGCPGCTIFSGTAEATYPSAAALGDALGAVSIPIQAANTTFVSRTTLNLRTTFTGQDELRLRMRGVTGQDISAVLAGIASGIGVLIFSGGPDNTSFDGSTVGINFNGTSSFTIDEIRYIFPLFSQNFRVFFGPRLEISEYLDANSFANNEELDFTGGLTTNSPLLTFVFFGPGLGFDWDISETLSLRGIYLSTNAGAATGDARRDVNPFGAPYGGYGAGGLFGGESSLLGEFEVRPGPAASVKLQFGQLNEQGGIVDTLTLPETIQNTVTQSLGVNFEWSIIPAFAIFGRYGWGTTAVYPVAGIDEQFTAISLNTWQLGFTLPNLGGDGNALGFTIAQPLRVFSGSAVGLVGPGVTSSLVPSGTERDYVVYYRHMLTDRLSLTPILQFIEQPVNSSRSNGLAVGILRAVFSF</sequence>
<dbReference type="Gene3D" id="2.40.160.180">
    <property type="entry name" value="Carbohydrate-selective porin OprB"/>
    <property type="match status" value="1"/>
</dbReference>
<comment type="similarity">
    <text evidence="1 2">Belongs to the OprB family.</text>
</comment>
<proteinExistence type="inferred from homology"/>
<dbReference type="Pfam" id="PF04966">
    <property type="entry name" value="OprB"/>
    <property type="match status" value="1"/>
</dbReference>
<organism evidence="3 4">
    <name type="scientific">Gloeobacter morelensis MG652769</name>
    <dbReference type="NCBI Taxonomy" id="2781736"/>
    <lineage>
        <taxon>Bacteria</taxon>
        <taxon>Bacillati</taxon>
        <taxon>Cyanobacteriota</taxon>
        <taxon>Cyanophyceae</taxon>
        <taxon>Gloeobacterales</taxon>
        <taxon>Gloeobacteraceae</taxon>
        <taxon>Gloeobacter</taxon>
        <taxon>Gloeobacter morelensis</taxon>
    </lineage>
</organism>
<dbReference type="InterPro" id="IPR051465">
    <property type="entry name" value="Cell_Envelope_Struct_Comp"/>
</dbReference>
<protein>
    <submittedName>
        <fullName evidence="3">Iron uptake porin</fullName>
    </submittedName>
</protein>
<evidence type="ECO:0000256" key="2">
    <source>
        <dbReference type="RuleBase" id="RU363072"/>
    </source>
</evidence>
<name>A0ABY3PP58_9CYAN</name>
<dbReference type="EMBL" id="CP063845">
    <property type="protein sequence ID" value="UFP95197.1"/>
    <property type="molecule type" value="Genomic_DNA"/>
</dbReference>
<dbReference type="NCBIfam" id="NF033921">
    <property type="entry name" value="por_somb"/>
    <property type="match status" value="1"/>
</dbReference>
<dbReference type="InterPro" id="IPR047684">
    <property type="entry name" value="Por_som-like"/>
</dbReference>
<dbReference type="InterPro" id="IPR007049">
    <property type="entry name" value="Carb-sel_porin_OprB"/>
</dbReference>
<reference evidence="3 4" key="1">
    <citation type="journal article" date="2021" name="Genome Biol. Evol.">
        <title>Complete Genome Sequencing of a Novel Gloeobacter Species from a Waterfall Cave in Mexico.</title>
        <authorList>
            <person name="Saw J.H."/>
            <person name="Cardona T."/>
            <person name="Montejano G."/>
        </authorList>
    </citation>
    <scope>NUCLEOTIDE SEQUENCE [LARGE SCALE GENOMIC DNA]</scope>
    <source>
        <strain evidence="3">MG652769</strain>
    </source>
</reference>
<dbReference type="PANTHER" id="PTHR43308">
    <property type="entry name" value="OUTER MEMBRANE PROTEIN ALPHA-RELATED"/>
    <property type="match status" value="1"/>
</dbReference>
<evidence type="ECO:0000313" key="3">
    <source>
        <dbReference type="EMBL" id="UFP95197.1"/>
    </source>
</evidence>
<dbReference type="InterPro" id="IPR038673">
    <property type="entry name" value="OprB_sf"/>
</dbReference>
<accession>A0ABY3PP58</accession>
<gene>
    <name evidence="3" type="ORF">ISF26_02800</name>
</gene>